<dbReference type="SUPFAM" id="SSF53474">
    <property type="entry name" value="alpha/beta-Hydrolases"/>
    <property type="match status" value="1"/>
</dbReference>
<protein>
    <submittedName>
        <fullName evidence="3">Dienelactone hydrolase protein</fullName>
    </submittedName>
</protein>
<comment type="caution">
    <text evidence="3">The sequence shown here is derived from an EMBL/GenBank/DDBJ whole genome shotgun (WGS) entry which is preliminary data.</text>
</comment>
<name>A0A9P6LNW1_9PEZI</name>
<dbReference type="PANTHER" id="PTHR17630:SF44">
    <property type="entry name" value="PROTEIN AIM2"/>
    <property type="match status" value="1"/>
</dbReference>
<dbReference type="Pfam" id="PF01738">
    <property type="entry name" value="DLH"/>
    <property type="match status" value="1"/>
</dbReference>
<dbReference type="Proteomes" id="UP000781932">
    <property type="component" value="Unassembled WGS sequence"/>
</dbReference>
<feature type="signal peptide" evidence="1">
    <location>
        <begin position="1"/>
        <end position="19"/>
    </location>
</feature>
<dbReference type="EMBL" id="JAATWM020000005">
    <property type="protein sequence ID" value="KAF9880095.1"/>
    <property type="molecule type" value="Genomic_DNA"/>
</dbReference>
<sequence>MVPLHYLVVQLVVGSFASAAYIPKSTPGDIIQHEGEPVGSELVHEGVTLYISPAAQADDPKKAVLYLTDAFGLPLLQNKLLADSFARAGFTTVMPDIFQGEPAPHDITFDAEEFLAKHTTNVTDRDIETAIRYMRDVLSFERIAVTGYCFGGRYAFRFLEEGRGANIGFAAHPSFLQDDEVLAISGPASIAAAEIDTLFEPARRFEVEGLLNQTAHPYQVALYSGTFHGFGTRANISNPEQKFGKEQAFFQAVDWFKAW</sequence>
<dbReference type="InterPro" id="IPR029058">
    <property type="entry name" value="AB_hydrolase_fold"/>
</dbReference>
<reference evidence="3" key="2">
    <citation type="submission" date="2020-11" db="EMBL/GenBank/DDBJ databases">
        <title>Whole genome sequencing of Colletotrichum sp.</title>
        <authorList>
            <person name="Li H."/>
        </authorList>
    </citation>
    <scope>NUCLEOTIDE SEQUENCE</scope>
    <source>
        <strain evidence="3">CkLH20</strain>
    </source>
</reference>
<evidence type="ECO:0000313" key="4">
    <source>
        <dbReference type="Proteomes" id="UP000781932"/>
    </source>
</evidence>
<evidence type="ECO:0000259" key="2">
    <source>
        <dbReference type="Pfam" id="PF01738"/>
    </source>
</evidence>
<dbReference type="InterPro" id="IPR002925">
    <property type="entry name" value="Dienelactn_hydro"/>
</dbReference>
<organism evidence="3 4">
    <name type="scientific">Colletotrichum karsti</name>
    <dbReference type="NCBI Taxonomy" id="1095194"/>
    <lineage>
        <taxon>Eukaryota</taxon>
        <taxon>Fungi</taxon>
        <taxon>Dikarya</taxon>
        <taxon>Ascomycota</taxon>
        <taxon>Pezizomycotina</taxon>
        <taxon>Sordariomycetes</taxon>
        <taxon>Hypocreomycetidae</taxon>
        <taxon>Glomerellales</taxon>
        <taxon>Glomerellaceae</taxon>
        <taxon>Colletotrichum</taxon>
        <taxon>Colletotrichum boninense species complex</taxon>
    </lineage>
</organism>
<dbReference type="GeneID" id="62157842"/>
<keyword evidence="4" id="KW-1185">Reference proteome</keyword>
<feature type="domain" description="Dienelactone hydrolase" evidence="2">
    <location>
        <begin position="55"/>
        <end position="258"/>
    </location>
</feature>
<dbReference type="AlphaFoldDB" id="A0A9P6LNW1"/>
<evidence type="ECO:0000256" key="1">
    <source>
        <dbReference type="SAM" id="SignalP"/>
    </source>
</evidence>
<dbReference type="PANTHER" id="PTHR17630">
    <property type="entry name" value="DIENELACTONE HYDROLASE"/>
    <property type="match status" value="1"/>
</dbReference>
<keyword evidence="1" id="KW-0732">Signal</keyword>
<evidence type="ECO:0000313" key="3">
    <source>
        <dbReference type="EMBL" id="KAF9880095.1"/>
    </source>
</evidence>
<reference evidence="3" key="1">
    <citation type="submission" date="2020-03" db="EMBL/GenBank/DDBJ databases">
        <authorList>
            <person name="He L."/>
        </authorList>
    </citation>
    <scope>NUCLEOTIDE SEQUENCE</scope>
    <source>
        <strain evidence="3">CkLH20</strain>
    </source>
</reference>
<feature type="chain" id="PRO_5040355235" evidence="1">
    <location>
        <begin position="20"/>
        <end position="259"/>
    </location>
</feature>
<accession>A0A9P6LNW1</accession>
<dbReference type="RefSeq" id="XP_038749556.1">
    <property type="nucleotide sequence ID" value="XM_038884768.1"/>
</dbReference>
<dbReference type="GO" id="GO:0016787">
    <property type="term" value="F:hydrolase activity"/>
    <property type="evidence" value="ECO:0007669"/>
    <property type="project" value="UniProtKB-KW"/>
</dbReference>
<proteinExistence type="predicted"/>
<dbReference type="OrthoDB" id="17560at2759"/>
<keyword evidence="3" id="KW-0378">Hydrolase</keyword>
<dbReference type="Gene3D" id="3.40.50.1820">
    <property type="entry name" value="alpha/beta hydrolase"/>
    <property type="match status" value="1"/>
</dbReference>
<gene>
    <name evidence="3" type="ORF">CkaCkLH20_02049</name>
</gene>